<feature type="compositionally biased region" description="Pro residues" evidence="1">
    <location>
        <begin position="171"/>
        <end position="183"/>
    </location>
</feature>
<name>A0A1F5MKB5_9BACT</name>
<dbReference type="EMBL" id="MFDO01000005">
    <property type="protein sequence ID" value="OGE65802.1"/>
    <property type="molecule type" value="Genomic_DNA"/>
</dbReference>
<sequence>MKKLFVIIFLVSVFLYPAPYLYPVQAITDAPSPTPSSPSEEESAIYKINQGTLPSEVVKKEPDLNTVEQIQSTLGTVLARFIGLFYKAPDDKAKYYAGSDTLHQANLPDETKKKDPDIVETLKGYLGVGTSAGIYSSSIPTFEGFPTDKATPYEDIYQKSYFPEGIKPIVPNTPTPTPRNNPQ</sequence>
<protein>
    <submittedName>
        <fullName evidence="2">Uncharacterized protein</fullName>
    </submittedName>
</protein>
<evidence type="ECO:0000313" key="2">
    <source>
        <dbReference type="EMBL" id="OGE65802.1"/>
    </source>
</evidence>
<evidence type="ECO:0000256" key="1">
    <source>
        <dbReference type="SAM" id="MobiDB-lite"/>
    </source>
</evidence>
<gene>
    <name evidence="2" type="ORF">A3B49_03320</name>
</gene>
<comment type="caution">
    <text evidence="2">The sequence shown here is derived from an EMBL/GenBank/DDBJ whole genome shotgun (WGS) entry which is preliminary data.</text>
</comment>
<feature type="region of interest" description="Disordered" evidence="1">
    <location>
        <begin position="164"/>
        <end position="183"/>
    </location>
</feature>
<dbReference type="AlphaFoldDB" id="A0A1F5MKB5"/>
<organism evidence="2 3">
    <name type="scientific">Candidatus Daviesbacteria bacterium RIFCSPLOWO2_01_FULL_40_24</name>
    <dbReference type="NCBI Taxonomy" id="1797787"/>
    <lineage>
        <taxon>Bacteria</taxon>
        <taxon>Candidatus Daviesiibacteriota</taxon>
    </lineage>
</organism>
<evidence type="ECO:0000313" key="3">
    <source>
        <dbReference type="Proteomes" id="UP000178017"/>
    </source>
</evidence>
<reference evidence="2 3" key="1">
    <citation type="journal article" date="2016" name="Nat. Commun.">
        <title>Thousands of microbial genomes shed light on interconnected biogeochemical processes in an aquifer system.</title>
        <authorList>
            <person name="Anantharaman K."/>
            <person name="Brown C.T."/>
            <person name="Hug L.A."/>
            <person name="Sharon I."/>
            <person name="Castelle C.J."/>
            <person name="Probst A.J."/>
            <person name="Thomas B.C."/>
            <person name="Singh A."/>
            <person name="Wilkins M.J."/>
            <person name="Karaoz U."/>
            <person name="Brodie E.L."/>
            <person name="Williams K.H."/>
            <person name="Hubbard S.S."/>
            <person name="Banfield J.F."/>
        </authorList>
    </citation>
    <scope>NUCLEOTIDE SEQUENCE [LARGE SCALE GENOMIC DNA]</scope>
</reference>
<proteinExistence type="predicted"/>
<accession>A0A1F5MKB5</accession>
<dbReference type="Proteomes" id="UP000178017">
    <property type="component" value="Unassembled WGS sequence"/>
</dbReference>